<keyword evidence="2" id="KW-0808">Transferase</keyword>
<dbReference type="AlphaFoldDB" id="A0AAD7PBH0"/>
<evidence type="ECO:0000313" key="3">
    <source>
        <dbReference type="Proteomes" id="UP001163823"/>
    </source>
</evidence>
<reference evidence="2" key="1">
    <citation type="journal article" date="2023" name="Science">
        <title>Elucidation of the pathway for biosynthesis of saponin adjuvants from the soapbark tree.</title>
        <authorList>
            <person name="Reed J."/>
            <person name="Orme A."/>
            <person name="El-Demerdash A."/>
            <person name="Owen C."/>
            <person name="Martin L.B.B."/>
            <person name="Misra R.C."/>
            <person name="Kikuchi S."/>
            <person name="Rejzek M."/>
            <person name="Martin A.C."/>
            <person name="Harkess A."/>
            <person name="Leebens-Mack J."/>
            <person name="Louveau T."/>
            <person name="Stephenson M.J."/>
            <person name="Osbourn A."/>
        </authorList>
    </citation>
    <scope>NUCLEOTIDE SEQUENCE</scope>
    <source>
        <strain evidence="2">S10</strain>
    </source>
</reference>
<evidence type="ECO:0000313" key="2">
    <source>
        <dbReference type="EMBL" id="KAJ7949107.1"/>
    </source>
</evidence>
<organism evidence="2 3">
    <name type="scientific">Quillaja saponaria</name>
    <name type="common">Soap bark tree</name>
    <dbReference type="NCBI Taxonomy" id="32244"/>
    <lineage>
        <taxon>Eukaryota</taxon>
        <taxon>Viridiplantae</taxon>
        <taxon>Streptophyta</taxon>
        <taxon>Embryophyta</taxon>
        <taxon>Tracheophyta</taxon>
        <taxon>Spermatophyta</taxon>
        <taxon>Magnoliopsida</taxon>
        <taxon>eudicotyledons</taxon>
        <taxon>Gunneridae</taxon>
        <taxon>Pentapetalae</taxon>
        <taxon>rosids</taxon>
        <taxon>fabids</taxon>
        <taxon>Fabales</taxon>
        <taxon>Quillajaceae</taxon>
        <taxon>Quillaja</taxon>
    </lineage>
</organism>
<dbReference type="InterPro" id="IPR023213">
    <property type="entry name" value="CAT-like_dom_sf"/>
</dbReference>
<dbReference type="PANTHER" id="PTHR31642">
    <property type="entry name" value="TRICHOTHECENE 3-O-ACETYLTRANSFERASE"/>
    <property type="match status" value="1"/>
</dbReference>
<comment type="caution">
    <text evidence="2">The sequence shown here is derived from an EMBL/GenBank/DDBJ whole genome shotgun (WGS) entry which is preliminary data.</text>
</comment>
<gene>
    <name evidence="2" type="ORF">O6P43_029488</name>
</gene>
<accession>A0AAD7PBH0</accession>
<dbReference type="Pfam" id="PF02458">
    <property type="entry name" value="Transferase"/>
    <property type="match status" value="1"/>
</dbReference>
<comment type="similarity">
    <text evidence="1">Belongs to the plant acyltransferase family.</text>
</comment>
<dbReference type="Proteomes" id="UP001163823">
    <property type="component" value="Chromosome 12"/>
</dbReference>
<dbReference type="GO" id="GO:0016747">
    <property type="term" value="F:acyltransferase activity, transferring groups other than amino-acyl groups"/>
    <property type="evidence" value="ECO:0007669"/>
    <property type="project" value="TreeGrafter"/>
</dbReference>
<dbReference type="KEGG" id="qsa:O6P43_029488"/>
<dbReference type="PANTHER" id="PTHR31642:SF324">
    <property type="entry name" value="SPERMIDINE HYDROXYCINNAMOYL TRANSFERASE"/>
    <property type="match status" value="1"/>
</dbReference>
<dbReference type="Gene3D" id="3.30.559.10">
    <property type="entry name" value="Chloramphenicol acetyltransferase-like domain"/>
    <property type="match status" value="2"/>
</dbReference>
<evidence type="ECO:0000256" key="1">
    <source>
        <dbReference type="ARBA" id="ARBA00009861"/>
    </source>
</evidence>
<dbReference type="InterPro" id="IPR050317">
    <property type="entry name" value="Plant_Fungal_Acyltransferase"/>
</dbReference>
<keyword evidence="3" id="KW-1185">Reference proteome</keyword>
<sequence length="453" mass="50619">MVSITTSCTVIPSEPTPNGLMGLSHFDQIQGMKHAPSNLFFYKQDHNSSTIADVTKRLKDSLSKILVPYYPLAGRLCRIQGRVELECNAKGVQFVEAICDDQGKVVDDYIDFEPTEAVNDFIPTIDYNTIPLEEWPLLLVQLTRLSCGGLCVGIAVSHTVCDGWSQFRFINSWTKLAKEEGNWDVNNETMQPLHNRTLLKSMGHCPPRFDHREFKAPPALLGCSDTKTEQDKPISVAVLRVSRDQIENLKKEAQTESTYEAIAAHMWRCACKARKGDTNQPTSILSVADIRNRFKPRIPPSYFGNAILPTLTPICLFGEILSNPLSYTAQKISESIQNLTDDYIKSTIDFVKIHQQCVDSLRIGSPTGHYHGNPNLNIGCLISLPAYDADFGWGKPVYFGVGSFISVDGRSFIMPGPAADGSIVINLRLQTQHMEAFKKFFYEDIGQFCKARL</sequence>
<protein>
    <submittedName>
        <fullName evidence="2">Shikimate O-hydroxycinnamoyl transferase</fullName>
    </submittedName>
</protein>
<dbReference type="EMBL" id="JARAOO010000012">
    <property type="protein sequence ID" value="KAJ7949107.1"/>
    <property type="molecule type" value="Genomic_DNA"/>
</dbReference>
<name>A0AAD7PBH0_QUISA</name>
<proteinExistence type="inferred from homology"/>